<evidence type="ECO:0000313" key="3">
    <source>
        <dbReference type="EMBL" id="KAE9197114.1"/>
    </source>
</evidence>
<protein>
    <recommendedName>
        <fullName evidence="8">Autophagy-related protein 16 domain-containing protein</fullName>
    </recommendedName>
</protein>
<evidence type="ECO:0000313" key="2">
    <source>
        <dbReference type="EMBL" id="KAE8931995.1"/>
    </source>
</evidence>
<dbReference type="EMBL" id="QXGF01001170">
    <property type="protein sequence ID" value="KAE8931995.1"/>
    <property type="molecule type" value="Genomic_DNA"/>
</dbReference>
<sequence length="475" mass="50986">MNELHWTQDELATAVRSLDRVTTALQNSEAELDRERSTSGGSAPLAPTSSAPVPAASGSASTSVTRLSEELRQARRDLASLRASRDVSTNRVVQLEGDNRQLREEISQLNQGDIRALEAQLSDVQNAYARLRRVNDDLRGPRGRIYGLVAGGRMDPPSSCCRGCDSFQFCCRDFRSFHFCCRGFCSFRSAAGVAAPLSSASTTPTRKRARDRSASPTLGSPPLKRAGSVSYQLPPSRSRSPSPALSLSSDEEIDQGPGGPGRAIHQEVIEIQDDGAESESDHAGTGNDQVPPVGGQTGSGTSPGSGGSPEYGPPQGGNAEEEEEEENESDPEALAALARSRSEARRRQSVSPAIQGTVASSYDPTPPIFFGRIESLPFQHSWPRIHTSICSCESPATSLPGRIPTRVAPRSTWFAPGRSFGATSVSDRHFHPRIQRSSCPHSSRDRPVARESAESVADHGLDLVFAISRSGHTFR</sequence>
<dbReference type="Proteomes" id="UP000437068">
    <property type="component" value="Unassembled WGS sequence"/>
</dbReference>
<accession>A0A6A4CY93</accession>
<dbReference type="AlphaFoldDB" id="A0A6A4CY93"/>
<name>A0A6A4CY93_9STRA</name>
<feature type="compositionally biased region" description="Low complexity" evidence="1">
    <location>
        <begin position="39"/>
        <end position="65"/>
    </location>
</feature>
<organism evidence="4 7">
    <name type="scientific">Phytophthora fragariae</name>
    <dbReference type="NCBI Taxonomy" id="53985"/>
    <lineage>
        <taxon>Eukaryota</taxon>
        <taxon>Sar</taxon>
        <taxon>Stramenopiles</taxon>
        <taxon>Oomycota</taxon>
        <taxon>Peronosporomycetes</taxon>
        <taxon>Peronosporales</taxon>
        <taxon>Peronosporaceae</taxon>
        <taxon>Phytophthora</taxon>
    </lineage>
</organism>
<feature type="region of interest" description="Disordered" evidence="1">
    <location>
        <begin position="27"/>
        <end position="65"/>
    </location>
</feature>
<gene>
    <name evidence="4" type="ORF">PF001_g15979</name>
    <name evidence="3" type="ORF">PF005_g16635</name>
    <name evidence="2" type="ORF">PF009_g17962</name>
</gene>
<dbReference type="Proteomes" id="UP000433483">
    <property type="component" value="Unassembled WGS sequence"/>
</dbReference>
<feature type="region of interest" description="Disordered" evidence="1">
    <location>
        <begin position="196"/>
        <end position="262"/>
    </location>
</feature>
<dbReference type="EMBL" id="QXGE01001070">
    <property type="protein sequence ID" value="KAE9298326.1"/>
    <property type="molecule type" value="Genomic_DNA"/>
</dbReference>
<evidence type="ECO:0000313" key="4">
    <source>
        <dbReference type="EMBL" id="KAE9298326.1"/>
    </source>
</evidence>
<feature type="compositionally biased region" description="Gly residues" evidence="1">
    <location>
        <begin position="295"/>
        <end position="309"/>
    </location>
</feature>
<reference evidence="5 6" key="1">
    <citation type="submission" date="2018-08" db="EMBL/GenBank/DDBJ databases">
        <title>Genomic investigation of the strawberry pathogen Phytophthora fragariae indicates pathogenicity is determined by transcriptional variation in three key races.</title>
        <authorList>
            <person name="Adams T.M."/>
            <person name="Armitage A.D."/>
            <person name="Sobczyk M.K."/>
            <person name="Bates H.J."/>
            <person name="Dunwell J.M."/>
            <person name="Nellist C.F."/>
            <person name="Harrison R.J."/>
        </authorList>
    </citation>
    <scope>NUCLEOTIDE SEQUENCE [LARGE SCALE GENOMIC DNA]</scope>
    <source>
        <strain evidence="4 7">A4</strain>
        <strain evidence="3 6">NOV-27</strain>
        <strain evidence="2 5">NOV-9</strain>
    </source>
</reference>
<evidence type="ECO:0000256" key="1">
    <source>
        <dbReference type="SAM" id="MobiDB-lite"/>
    </source>
</evidence>
<feature type="region of interest" description="Disordered" evidence="1">
    <location>
        <begin position="274"/>
        <end position="364"/>
    </location>
</feature>
<feature type="compositionally biased region" description="Basic and acidic residues" evidence="1">
    <location>
        <begin position="442"/>
        <end position="454"/>
    </location>
</feature>
<dbReference type="OrthoDB" id="129892at2759"/>
<feature type="region of interest" description="Disordered" evidence="1">
    <location>
        <begin position="433"/>
        <end position="454"/>
    </location>
</feature>
<feature type="compositionally biased region" description="Polar residues" evidence="1">
    <location>
        <begin position="349"/>
        <end position="363"/>
    </location>
</feature>
<evidence type="ECO:0000313" key="6">
    <source>
        <dbReference type="Proteomes" id="UP000433483"/>
    </source>
</evidence>
<evidence type="ECO:0000313" key="5">
    <source>
        <dbReference type="Proteomes" id="UP000429523"/>
    </source>
</evidence>
<dbReference type="Proteomes" id="UP000429523">
    <property type="component" value="Unassembled WGS sequence"/>
</dbReference>
<evidence type="ECO:0000313" key="7">
    <source>
        <dbReference type="Proteomes" id="UP000437068"/>
    </source>
</evidence>
<feature type="non-terminal residue" evidence="4">
    <location>
        <position position="475"/>
    </location>
</feature>
<keyword evidence="6" id="KW-1185">Reference proteome</keyword>
<feature type="compositionally biased region" description="Acidic residues" evidence="1">
    <location>
        <begin position="319"/>
        <end position="331"/>
    </location>
</feature>
<evidence type="ECO:0008006" key="8">
    <source>
        <dbReference type="Google" id="ProtNLM"/>
    </source>
</evidence>
<dbReference type="EMBL" id="QXGB01001100">
    <property type="protein sequence ID" value="KAE9197114.1"/>
    <property type="molecule type" value="Genomic_DNA"/>
</dbReference>
<feature type="compositionally biased region" description="Low complexity" evidence="1">
    <location>
        <begin position="233"/>
        <end position="248"/>
    </location>
</feature>
<comment type="caution">
    <text evidence="4">The sequence shown here is derived from an EMBL/GenBank/DDBJ whole genome shotgun (WGS) entry which is preliminary data.</text>
</comment>
<proteinExistence type="predicted"/>